<dbReference type="PANTHER" id="PTHR30579">
    <property type="entry name" value="TRANSCRIPTIONAL REGULATOR"/>
    <property type="match status" value="1"/>
</dbReference>
<dbReference type="GO" id="GO:0003677">
    <property type="term" value="F:DNA binding"/>
    <property type="evidence" value="ECO:0007669"/>
    <property type="project" value="UniProtKB-KW"/>
</dbReference>
<evidence type="ECO:0000259" key="5">
    <source>
        <dbReference type="PROSITE" id="PS50931"/>
    </source>
</evidence>
<evidence type="ECO:0000313" key="6">
    <source>
        <dbReference type="EMBL" id="ATX64465.1"/>
    </source>
</evidence>
<keyword evidence="2" id="KW-0805">Transcription regulation</keyword>
<dbReference type="PRINTS" id="PR00039">
    <property type="entry name" value="HTHLYSR"/>
</dbReference>
<keyword evidence="7" id="KW-1185">Reference proteome</keyword>
<proteinExistence type="inferred from homology"/>
<comment type="similarity">
    <text evidence="1">Belongs to the LysR transcriptional regulatory family.</text>
</comment>
<dbReference type="STRING" id="441209.GCA_001870665_00282"/>
<dbReference type="Gene3D" id="1.10.10.10">
    <property type="entry name" value="Winged helix-like DNA-binding domain superfamily/Winged helix DNA-binding domain"/>
    <property type="match status" value="1"/>
</dbReference>
<dbReference type="PROSITE" id="PS50931">
    <property type="entry name" value="HTH_LYSR"/>
    <property type="match status" value="1"/>
</dbReference>
<dbReference type="OrthoDB" id="9815174at2"/>
<dbReference type="Gene3D" id="3.40.190.10">
    <property type="entry name" value="Periplasmic binding protein-like II"/>
    <property type="match status" value="2"/>
</dbReference>
<evidence type="ECO:0000256" key="1">
    <source>
        <dbReference type="ARBA" id="ARBA00009437"/>
    </source>
</evidence>
<dbReference type="KEGG" id="rbg:BG454_00295"/>
<evidence type="ECO:0000313" key="7">
    <source>
        <dbReference type="Proteomes" id="UP000228948"/>
    </source>
</evidence>
<name>A0A2K8K9S6_9RHOB</name>
<gene>
    <name evidence="6" type="ORF">BG454_00295</name>
</gene>
<dbReference type="Pfam" id="PF00126">
    <property type="entry name" value="HTH_1"/>
    <property type="match status" value="1"/>
</dbReference>
<dbReference type="InterPro" id="IPR000847">
    <property type="entry name" value="LysR_HTH_N"/>
</dbReference>
<dbReference type="FunFam" id="1.10.10.10:FF:000001">
    <property type="entry name" value="LysR family transcriptional regulator"/>
    <property type="match status" value="1"/>
</dbReference>
<evidence type="ECO:0000256" key="4">
    <source>
        <dbReference type="ARBA" id="ARBA00023163"/>
    </source>
</evidence>
<reference evidence="6 7" key="1">
    <citation type="submission" date="2017-11" db="EMBL/GenBank/DDBJ databases">
        <title>Revised Sequence and Annotation of the Rhodobaca barguzinensis strain alga05 Genome.</title>
        <authorList>
            <person name="Kopejtka K."/>
            <person name="Tomasch J.M."/>
            <person name="Bunk B."/>
            <person name="Koblizek M."/>
        </authorList>
    </citation>
    <scope>NUCLEOTIDE SEQUENCE [LARGE SCALE GENOMIC DNA]</scope>
    <source>
        <strain evidence="7">alga05</strain>
    </source>
</reference>
<feature type="domain" description="HTH lysR-type" evidence="5">
    <location>
        <begin position="1"/>
        <end position="58"/>
    </location>
</feature>
<dbReference type="SUPFAM" id="SSF53850">
    <property type="entry name" value="Periplasmic binding protein-like II"/>
    <property type="match status" value="1"/>
</dbReference>
<dbReference type="RefSeq" id="WP_071479480.1">
    <property type="nucleotide sequence ID" value="NZ_SODJ01000006.1"/>
</dbReference>
<dbReference type="PANTHER" id="PTHR30579:SF8">
    <property type="entry name" value="HTH-TYPE TRANSCRIPTIONAL REGULATOR HDFR"/>
    <property type="match status" value="1"/>
</dbReference>
<dbReference type="InterPro" id="IPR036390">
    <property type="entry name" value="WH_DNA-bd_sf"/>
</dbReference>
<dbReference type="InterPro" id="IPR050176">
    <property type="entry name" value="LTTR"/>
</dbReference>
<evidence type="ECO:0000256" key="2">
    <source>
        <dbReference type="ARBA" id="ARBA00023015"/>
    </source>
</evidence>
<protein>
    <submittedName>
        <fullName evidence="6">LysR family transcriptional regulator</fullName>
    </submittedName>
</protein>
<keyword evidence="3" id="KW-0238">DNA-binding</keyword>
<dbReference type="Proteomes" id="UP000228948">
    <property type="component" value="Chromosome"/>
</dbReference>
<dbReference type="InterPro" id="IPR036388">
    <property type="entry name" value="WH-like_DNA-bd_sf"/>
</dbReference>
<keyword evidence="4" id="KW-0804">Transcription</keyword>
<accession>A0A2K8K9S6</accession>
<dbReference type="GO" id="GO:0003700">
    <property type="term" value="F:DNA-binding transcription factor activity"/>
    <property type="evidence" value="ECO:0007669"/>
    <property type="project" value="InterPro"/>
</dbReference>
<sequence length="293" mass="32787">MDLTLIRTFMEVAQTGSFLAAADRLFVTQSAVSLRVQRLEQQIGKQLFERSKAGASLTPAGAQFEPYALSILRTWNDARQQVAIPEGFSESFAIGAQASLWPRLGYRWLDALRAEMPDLSLRAELGMPDRLTRSLSDGLLQAVLTYEPNMRPGFVMESVIEDELVLVAPWDNPTMDQLDGHYAYVDWGENFMRFHQDEMSHVITNGMTFAIGVLATGYLIRRGLAGYLPGRFAARYIEEGRLNLVADAPHFTYPVWVVWREDIDPHLASVAKKTLSETAETISEEIAVVTDGI</sequence>
<dbReference type="InterPro" id="IPR005119">
    <property type="entry name" value="LysR_subst-bd"/>
</dbReference>
<organism evidence="6 7">
    <name type="scientific">Roseinatronobacter bogoriensis subsp. barguzinensis</name>
    <dbReference type="NCBI Taxonomy" id="441209"/>
    <lineage>
        <taxon>Bacteria</taxon>
        <taxon>Pseudomonadati</taxon>
        <taxon>Pseudomonadota</taxon>
        <taxon>Alphaproteobacteria</taxon>
        <taxon>Rhodobacterales</taxon>
        <taxon>Paracoccaceae</taxon>
        <taxon>Roseinatronobacter</taxon>
    </lineage>
</organism>
<dbReference type="EMBL" id="CP024899">
    <property type="protein sequence ID" value="ATX64465.1"/>
    <property type="molecule type" value="Genomic_DNA"/>
</dbReference>
<dbReference type="AlphaFoldDB" id="A0A2K8K9S6"/>
<dbReference type="SUPFAM" id="SSF46785">
    <property type="entry name" value="Winged helix' DNA-binding domain"/>
    <property type="match status" value="1"/>
</dbReference>
<dbReference type="Pfam" id="PF03466">
    <property type="entry name" value="LysR_substrate"/>
    <property type="match status" value="1"/>
</dbReference>
<evidence type="ECO:0000256" key="3">
    <source>
        <dbReference type="ARBA" id="ARBA00023125"/>
    </source>
</evidence>